<sequence>MTIWAGTLTEAKRKRCVMSEESSCVVVHGIRSIAPDLLYTGLIRTRVEKRGLCSLRGTWIIGSKGPAPLFPLFWTRPHSWRRNLVPSRNSITPTSIVSSLRRTI</sequence>
<dbReference type="EMBL" id="HBUF01563439">
    <property type="protein sequence ID" value="CAG6763465.1"/>
    <property type="molecule type" value="Transcribed_RNA"/>
</dbReference>
<protein>
    <submittedName>
        <fullName evidence="1">Uncharacterized protein</fullName>
    </submittedName>
</protein>
<evidence type="ECO:0000313" key="1">
    <source>
        <dbReference type="EMBL" id="CAG6763463.1"/>
    </source>
</evidence>
<reference evidence="1" key="1">
    <citation type="submission" date="2021-05" db="EMBL/GenBank/DDBJ databases">
        <authorList>
            <person name="Alioto T."/>
            <person name="Alioto T."/>
            <person name="Gomez Garrido J."/>
        </authorList>
    </citation>
    <scope>NUCLEOTIDE SEQUENCE</scope>
</reference>
<proteinExistence type="predicted"/>
<accession>A0A8D9ABT2</accession>
<name>A0A8D9ABT2_9HEMI</name>
<dbReference type="AlphaFoldDB" id="A0A8D9ABT2"/>
<dbReference type="EMBL" id="HBUF01563438">
    <property type="protein sequence ID" value="CAG6763463.1"/>
    <property type="molecule type" value="Transcribed_RNA"/>
</dbReference>
<organism evidence="1">
    <name type="scientific">Cacopsylla melanoneura</name>
    <dbReference type="NCBI Taxonomy" id="428564"/>
    <lineage>
        <taxon>Eukaryota</taxon>
        <taxon>Metazoa</taxon>
        <taxon>Ecdysozoa</taxon>
        <taxon>Arthropoda</taxon>
        <taxon>Hexapoda</taxon>
        <taxon>Insecta</taxon>
        <taxon>Pterygota</taxon>
        <taxon>Neoptera</taxon>
        <taxon>Paraneoptera</taxon>
        <taxon>Hemiptera</taxon>
        <taxon>Sternorrhyncha</taxon>
        <taxon>Psylloidea</taxon>
        <taxon>Psyllidae</taxon>
        <taxon>Psyllinae</taxon>
        <taxon>Cacopsylla</taxon>
    </lineage>
</organism>